<dbReference type="STRING" id="1341695.BBOMB_1334"/>
<evidence type="ECO:0000256" key="1">
    <source>
        <dbReference type="SAM" id="MobiDB-lite"/>
    </source>
</evidence>
<reference evidence="2 3" key="1">
    <citation type="journal article" date="2014" name="Appl. Environ. Microbiol.">
        <title>Genomic encyclopedia of type strains of the genus Bifidobacterium.</title>
        <authorList>
            <person name="Milani C."/>
            <person name="Lugli G.A."/>
            <person name="Duranti S."/>
            <person name="Turroni F."/>
            <person name="Bottacini F."/>
            <person name="Mangifesta M."/>
            <person name="Sanchez B."/>
            <person name="Viappiani A."/>
            <person name="Mancabelli L."/>
            <person name="Taminiau B."/>
            <person name="Delcenserie V."/>
            <person name="Barrangou R."/>
            <person name="Margolles A."/>
            <person name="van Sinderen D."/>
            <person name="Ventura M."/>
        </authorList>
    </citation>
    <scope>NUCLEOTIDE SEQUENCE [LARGE SCALE GENOMIC DNA]</scope>
    <source>
        <strain evidence="2 3">DSM 19703</strain>
    </source>
</reference>
<name>A0A086BNH2_9BIFI</name>
<dbReference type="InterPro" id="IPR021345">
    <property type="entry name" value="DUF2961"/>
</dbReference>
<dbReference type="AlphaFoldDB" id="A0A086BNH2"/>
<dbReference type="EMBL" id="ATLK01000002">
    <property type="protein sequence ID" value="KFF30486.1"/>
    <property type="molecule type" value="Genomic_DNA"/>
</dbReference>
<accession>A0A086BNH2</accession>
<dbReference type="Pfam" id="PF11175">
    <property type="entry name" value="DUF2961"/>
    <property type="match status" value="1"/>
</dbReference>
<protein>
    <recommendedName>
        <fullName evidence="4">DUF2961 domain-containing protein</fullName>
    </recommendedName>
</protein>
<evidence type="ECO:0008006" key="4">
    <source>
        <dbReference type="Google" id="ProtNLM"/>
    </source>
</evidence>
<dbReference type="OrthoDB" id="2518538at2"/>
<organism evidence="2 3">
    <name type="scientific">Bifidobacterium bombi DSM 19703</name>
    <dbReference type="NCBI Taxonomy" id="1341695"/>
    <lineage>
        <taxon>Bacteria</taxon>
        <taxon>Bacillati</taxon>
        <taxon>Actinomycetota</taxon>
        <taxon>Actinomycetes</taxon>
        <taxon>Bifidobacteriales</taxon>
        <taxon>Bifidobacteriaceae</taxon>
        <taxon>Bifidobacterium</taxon>
    </lineage>
</organism>
<dbReference type="eggNOG" id="COG4030">
    <property type="taxonomic scope" value="Bacteria"/>
</dbReference>
<evidence type="ECO:0000313" key="3">
    <source>
        <dbReference type="Proteomes" id="UP000028730"/>
    </source>
</evidence>
<keyword evidence="3" id="KW-1185">Reference proteome</keyword>
<dbReference type="Proteomes" id="UP000028730">
    <property type="component" value="Unassembled WGS sequence"/>
</dbReference>
<evidence type="ECO:0000313" key="2">
    <source>
        <dbReference type="EMBL" id="KFF30486.1"/>
    </source>
</evidence>
<comment type="caution">
    <text evidence="2">The sequence shown here is derived from an EMBL/GenBank/DDBJ whole genome shotgun (WGS) entry which is preliminary data.</text>
</comment>
<gene>
    <name evidence="2" type="ORF">BBOMB_1334</name>
</gene>
<sequence>MGEENLFHAAGSCANLGGLLDGVALRSSGRSRCVNAENPHGEKGRGAMSASGLGPGRKGTPCLGTIPAGGTATLMDVDGPGVIRHIWMTVTGKTSPNGPNVLRNLILEFYWDGEEEPSVVCPIGDFFCCGHAQACRIDSLPIMVAPNRGFNSYFSMPFEHARIVLRNDHNEDVPAFFYQIDYTEYDALPEDALRFHAQWRRERVTTEAHDYTVLDGVRGQGAFVGMYLALTALESRWWGEGEVKMYIDGDEDHPTWTSTGTEDYFGGAWSFSDFGDGAGSSGVTGSAYDHRFGAEGLRGAHCPAPGEMSEQTYCSPFVGFPFYSRSLVGRESRYWDQATPVMRGLYRWHLPDPIYFQHDLRVTLQQIGTDENGLFERSDDVASVAYWYQTEPHTPFPAIGDRHFRQPR</sequence>
<dbReference type="RefSeq" id="WP_044087659.1">
    <property type="nucleotide sequence ID" value="NZ_ATLK01000002.1"/>
</dbReference>
<dbReference type="Gene3D" id="2.60.120.1390">
    <property type="match status" value="1"/>
</dbReference>
<feature type="region of interest" description="Disordered" evidence="1">
    <location>
        <begin position="36"/>
        <end position="55"/>
    </location>
</feature>
<proteinExistence type="predicted"/>